<evidence type="ECO:0000259" key="2">
    <source>
        <dbReference type="PROSITE" id="PS50090"/>
    </source>
</evidence>
<feature type="region of interest" description="Disordered" evidence="1">
    <location>
        <begin position="257"/>
        <end position="288"/>
    </location>
</feature>
<dbReference type="Pfam" id="PF13837">
    <property type="entry name" value="Myb_DNA-bind_4"/>
    <property type="match status" value="1"/>
</dbReference>
<organism evidence="3 4">
    <name type="scientific">Senna tora</name>
    <dbReference type="NCBI Taxonomy" id="362788"/>
    <lineage>
        <taxon>Eukaryota</taxon>
        <taxon>Viridiplantae</taxon>
        <taxon>Streptophyta</taxon>
        <taxon>Embryophyta</taxon>
        <taxon>Tracheophyta</taxon>
        <taxon>Spermatophyta</taxon>
        <taxon>Magnoliopsida</taxon>
        <taxon>eudicotyledons</taxon>
        <taxon>Gunneridae</taxon>
        <taxon>Pentapetalae</taxon>
        <taxon>rosids</taxon>
        <taxon>fabids</taxon>
        <taxon>Fabales</taxon>
        <taxon>Fabaceae</taxon>
        <taxon>Caesalpinioideae</taxon>
        <taxon>Cassia clade</taxon>
        <taxon>Senna</taxon>
    </lineage>
</organism>
<dbReference type="InterPro" id="IPR001005">
    <property type="entry name" value="SANT/Myb"/>
</dbReference>
<dbReference type="AlphaFoldDB" id="A0A835CFG5"/>
<name>A0A835CFG5_9FABA</name>
<dbReference type="EMBL" id="JAAIUW010000003">
    <property type="protein sequence ID" value="KAF7840224.1"/>
    <property type="molecule type" value="Genomic_DNA"/>
</dbReference>
<feature type="domain" description="Myb-like" evidence="2">
    <location>
        <begin position="23"/>
        <end position="100"/>
    </location>
</feature>
<dbReference type="PANTHER" id="PTHR47211">
    <property type="entry name" value="TRIHELIX TRANSCRIPTION FACTOR ASR3"/>
    <property type="match status" value="1"/>
</dbReference>
<gene>
    <name evidence="3" type="ORF">G2W53_008706</name>
</gene>
<reference evidence="3" key="1">
    <citation type="submission" date="2020-09" db="EMBL/GenBank/DDBJ databases">
        <title>Genome-Enabled Discovery of Anthraquinone Biosynthesis in Senna tora.</title>
        <authorList>
            <person name="Kang S.-H."/>
            <person name="Pandey R.P."/>
            <person name="Lee C.-M."/>
            <person name="Sim J.-S."/>
            <person name="Jeong J.-T."/>
            <person name="Choi B.-S."/>
            <person name="Jung M."/>
            <person name="Ginzburg D."/>
            <person name="Zhao K."/>
            <person name="Won S.Y."/>
            <person name="Oh T.-J."/>
            <person name="Yu Y."/>
            <person name="Kim N.-H."/>
            <person name="Lee O.R."/>
            <person name="Lee T.-H."/>
            <person name="Bashyal P."/>
            <person name="Kim T.-S."/>
            <person name="Lee W.-H."/>
            <person name="Kawkins C."/>
            <person name="Kim C.-K."/>
            <person name="Kim J.S."/>
            <person name="Ahn B.O."/>
            <person name="Rhee S.Y."/>
            <person name="Sohng J.K."/>
        </authorList>
    </citation>
    <scope>NUCLEOTIDE SEQUENCE</scope>
    <source>
        <tissue evidence="3">Leaf</tissue>
    </source>
</reference>
<keyword evidence="4" id="KW-1185">Reference proteome</keyword>
<dbReference type="PANTHER" id="PTHR47211:SF3">
    <property type="entry name" value="TRIHELIX TRANSCRIPTION FACTOR ASR3-LIKE"/>
    <property type="match status" value="1"/>
</dbReference>
<protein>
    <submittedName>
        <fullName evidence="3">Trihelix transcription factor ASR3-like</fullName>
    </submittedName>
</protein>
<evidence type="ECO:0000313" key="3">
    <source>
        <dbReference type="EMBL" id="KAF7840224.1"/>
    </source>
</evidence>
<proteinExistence type="predicted"/>
<evidence type="ECO:0000313" key="4">
    <source>
        <dbReference type="Proteomes" id="UP000634136"/>
    </source>
</evidence>
<dbReference type="Proteomes" id="UP000634136">
    <property type="component" value="Unassembled WGS sequence"/>
</dbReference>
<sequence>MMAPESEKNCENAHSPPTSVDITKTMRYPRWSRQETMVLIEAKKVVENATKGICRYSSTSIPVTASLVYEPKWDMVSSFCKKRGVNREPCQCRKRWSNLLSDFKKIKNWESSKKEEDKSFWVMTKDEKKENKLPGFYDGELYNVLEGGEYISAAAFPLTTFIDMRSRAENAAGEEEETEAEEATEEEIIELNTTRKKVITPLSAVRETIMRGSVKEMPKNPLPPSVLELKQIQVQPTWAIFTDKIFGSTQRRKKPVTNPFGYNLNGNGEGSSRGRDGVSEGGVKRKRLSPENCEDTTQFNNKIIKVLKKNSRMLKAHVEAQNINRQLEREQQKEHTDNVVAALGRLTDALTKIADKL</sequence>
<comment type="caution">
    <text evidence="3">The sequence shown here is derived from an EMBL/GenBank/DDBJ whole genome shotgun (WGS) entry which is preliminary data.</text>
</comment>
<dbReference type="PROSITE" id="PS50090">
    <property type="entry name" value="MYB_LIKE"/>
    <property type="match status" value="1"/>
</dbReference>
<dbReference type="InterPro" id="IPR044822">
    <property type="entry name" value="Myb_DNA-bind_4"/>
</dbReference>
<feature type="compositionally biased region" description="Basic and acidic residues" evidence="1">
    <location>
        <begin position="1"/>
        <end position="11"/>
    </location>
</feature>
<evidence type="ECO:0000256" key="1">
    <source>
        <dbReference type="SAM" id="MobiDB-lite"/>
    </source>
</evidence>
<dbReference type="Gene3D" id="1.10.10.60">
    <property type="entry name" value="Homeodomain-like"/>
    <property type="match status" value="1"/>
</dbReference>
<dbReference type="OrthoDB" id="1865198at2759"/>
<accession>A0A835CFG5</accession>
<feature type="region of interest" description="Disordered" evidence="1">
    <location>
        <begin position="1"/>
        <end position="21"/>
    </location>
</feature>